<dbReference type="Gramene" id="Psat06G0368100-T1">
    <property type="protein sequence ID" value="KAI5397960.1"/>
    <property type="gene ID" value="KIW84_063681"/>
</dbReference>
<dbReference type="Gramene" id="PSAT_LOCUS26964-2">
    <property type="protein sequence ID" value="CAL5208253.1"/>
    <property type="gene ID" value="PSAT_LOCUS26964"/>
</dbReference>
<keyword evidence="3" id="KW-1185">Reference proteome</keyword>
<organism evidence="2 3">
    <name type="scientific">Pisum sativum</name>
    <name type="common">Garden pea</name>
    <name type="synonym">Lathyrus oleraceus</name>
    <dbReference type="NCBI Taxonomy" id="3888"/>
    <lineage>
        <taxon>Eukaryota</taxon>
        <taxon>Viridiplantae</taxon>
        <taxon>Streptophyta</taxon>
        <taxon>Embryophyta</taxon>
        <taxon>Tracheophyta</taxon>
        <taxon>Spermatophyta</taxon>
        <taxon>Magnoliopsida</taxon>
        <taxon>eudicotyledons</taxon>
        <taxon>Gunneridae</taxon>
        <taxon>Pentapetalae</taxon>
        <taxon>rosids</taxon>
        <taxon>fabids</taxon>
        <taxon>Fabales</taxon>
        <taxon>Fabaceae</taxon>
        <taxon>Papilionoideae</taxon>
        <taxon>50 kb inversion clade</taxon>
        <taxon>NPAAA clade</taxon>
        <taxon>Hologalegina</taxon>
        <taxon>IRL clade</taxon>
        <taxon>Fabeae</taxon>
        <taxon>Lathyrus</taxon>
    </lineage>
</organism>
<dbReference type="EMBL" id="JAMSHJ010000006">
    <property type="protein sequence ID" value="KAI5397960.1"/>
    <property type="molecule type" value="Genomic_DNA"/>
</dbReference>
<dbReference type="GO" id="GO:0010088">
    <property type="term" value="P:phloem development"/>
    <property type="evidence" value="ECO:0007669"/>
    <property type="project" value="InterPro"/>
</dbReference>
<protein>
    <recommendedName>
        <fullName evidence="1">Sieve element occlusion N-terminal domain-containing protein</fullName>
    </recommendedName>
</protein>
<comment type="caution">
    <text evidence="2">The sequence shown here is derived from an EMBL/GenBank/DDBJ whole genome shotgun (WGS) entry which is preliminary data.</text>
</comment>
<evidence type="ECO:0000259" key="1">
    <source>
        <dbReference type="Pfam" id="PF14576"/>
    </source>
</evidence>
<dbReference type="PANTHER" id="PTHR33232">
    <property type="entry name" value="PROTEIN SIEVE ELEMENT OCCLUSION B-LIKE"/>
    <property type="match status" value="1"/>
</dbReference>
<evidence type="ECO:0000313" key="3">
    <source>
        <dbReference type="Proteomes" id="UP001058974"/>
    </source>
</evidence>
<sequence length="235" mass="26566">MSIALSYVAPNGGKIQQNGTSQQQQKSQLPNPFELEDYHILNKVYLTHVNDDEKYDKDLLFNLVSNIISASSQISGTNHTQISFKPDFPALKRISCQMITTRGTAECAHQTTMWILQHLRGFSWDAKALITLAAFSLEYGEFMHLYRIQSSDTLGNTLKQLNQVQFRKVPSDITDIVMFLLQVFQHIIQWATWSTMGYDIEEVHSLSDGMQEIPLVVYWTVATVDACSGNLVGIS</sequence>
<reference evidence="2 3" key="1">
    <citation type="journal article" date="2022" name="Nat. Genet.">
        <title>Improved pea reference genome and pan-genome highlight genomic features and evolutionary characteristics.</title>
        <authorList>
            <person name="Yang T."/>
            <person name="Liu R."/>
            <person name="Luo Y."/>
            <person name="Hu S."/>
            <person name="Wang D."/>
            <person name="Wang C."/>
            <person name="Pandey M.K."/>
            <person name="Ge S."/>
            <person name="Xu Q."/>
            <person name="Li N."/>
            <person name="Li G."/>
            <person name="Huang Y."/>
            <person name="Saxena R.K."/>
            <person name="Ji Y."/>
            <person name="Li M."/>
            <person name="Yan X."/>
            <person name="He Y."/>
            <person name="Liu Y."/>
            <person name="Wang X."/>
            <person name="Xiang C."/>
            <person name="Varshney R.K."/>
            <person name="Ding H."/>
            <person name="Gao S."/>
            <person name="Zong X."/>
        </authorList>
    </citation>
    <scope>NUCLEOTIDE SEQUENCE [LARGE SCALE GENOMIC DNA]</scope>
    <source>
        <strain evidence="2 3">cv. Zhongwan 6</strain>
    </source>
</reference>
<dbReference type="AlphaFoldDB" id="A0A9D4WBW0"/>
<evidence type="ECO:0000313" key="2">
    <source>
        <dbReference type="EMBL" id="KAI5397960.1"/>
    </source>
</evidence>
<dbReference type="Pfam" id="PF14576">
    <property type="entry name" value="SEO_N"/>
    <property type="match status" value="1"/>
</dbReference>
<proteinExistence type="predicted"/>
<dbReference type="PANTHER" id="PTHR33232:SF14">
    <property type="entry name" value="THIOREDOXIN-LIKE, SIEVE ELEMENT OCCLUSION-RELATED"/>
    <property type="match status" value="1"/>
</dbReference>
<name>A0A9D4WBW0_PEA</name>
<gene>
    <name evidence="2" type="ORF">KIW84_063681</name>
</gene>
<dbReference type="InterPro" id="IPR027942">
    <property type="entry name" value="SEO_N"/>
</dbReference>
<accession>A0A9D4WBW0</accession>
<feature type="domain" description="Sieve element occlusion N-terminal" evidence="1">
    <location>
        <begin position="36"/>
        <end position="231"/>
    </location>
</feature>
<dbReference type="Proteomes" id="UP001058974">
    <property type="component" value="Chromosome 6"/>
</dbReference>
<dbReference type="InterPro" id="IPR039299">
    <property type="entry name" value="SEOA"/>
</dbReference>